<evidence type="ECO:0000259" key="1">
    <source>
        <dbReference type="PROSITE" id="PS50943"/>
    </source>
</evidence>
<dbReference type="SUPFAM" id="SSF47413">
    <property type="entry name" value="lambda repressor-like DNA-binding domains"/>
    <property type="match status" value="1"/>
</dbReference>
<sequence>MLPNPKSSNFRSALRNARKDAGLTLTELADAAGISNVMPGRYERGESQPTMGTWQELNKALFEVDDEEVEAEAKKQEIGESLSDSSIEQILEELKSRGFSTVNLSYS</sequence>
<name>A0A267BFU2_PSEFR</name>
<accession>A0A267BFU2</accession>
<reference evidence="3 4" key="1">
    <citation type="submission" date="2019-02" db="EMBL/GenBank/DDBJ databases">
        <authorList>
            <consortium name="Pathogen Informatics"/>
        </authorList>
    </citation>
    <scope>NUCLEOTIDE SEQUENCE [LARGE SCALE GENOMIC DNA]</scope>
    <source>
        <strain evidence="3 4">3012STDY7103891</strain>
    </source>
</reference>
<feature type="domain" description="HTH cro/C1-type" evidence="1">
    <location>
        <begin position="14"/>
        <end position="67"/>
    </location>
</feature>
<evidence type="ECO:0000313" key="4">
    <source>
        <dbReference type="Proteomes" id="UP000330809"/>
    </source>
</evidence>
<evidence type="ECO:0000313" key="3">
    <source>
        <dbReference type="EMBL" id="VFB21904.1"/>
    </source>
</evidence>
<dbReference type="InterPro" id="IPR001387">
    <property type="entry name" value="Cro/C1-type_HTH"/>
</dbReference>
<dbReference type="PROSITE" id="PS50943">
    <property type="entry name" value="HTH_CROC1"/>
    <property type="match status" value="1"/>
</dbReference>
<gene>
    <name evidence="3" type="ORF">NCTC10754_04585</name>
    <name evidence="2" type="ORF">PI499_01405</name>
</gene>
<keyword evidence="5" id="KW-1185">Reference proteome</keyword>
<dbReference type="Proteomes" id="UP001212337">
    <property type="component" value="Unassembled WGS sequence"/>
</dbReference>
<dbReference type="AlphaFoldDB" id="A0A267BFU2"/>
<dbReference type="EMBL" id="JAQJVI010000001">
    <property type="protein sequence ID" value="MDA7020538.1"/>
    <property type="molecule type" value="Genomic_DNA"/>
</dbReference>
<proteinExistence type="predicted"/>
<dbReference type="Pfam" id="PF01381">
    <property type="entry name" value="HTH_3"/>
    <property type="match status" value="1"/>
</dbReference>
<dbReference type="RefSeq" id="WP_095018789.1">
    <property type="nucleotide sequence ID" value="NZ_CAACYJ010000040.1"/>
</dbReference>
<dbReference type="EMBL" id="CAACYJ010000040">
    <property type="protein sequence ID" value="VFB21904.1"/>
    <property type="molecule type" value="Genomic_DNA"/>
</dbReference>
<dbReference type="Proteomes" id="UP000330809">
    <property type="component" value="Unassembled WGS sequence"/>
</dbReference>
<dbReference type="CDD" id="cd00093">
    <property type="entry name" value="HTH_XRE"/>
    <property type="match status" value="1"/>
</dbReference>
<protein>
    <submittedName>
        <fullName evidence="3">Helix-turn-helix domain-containing protein</fullName>
    </submittedName>
</protein>
<dbReference type="GeneID" id="89544114"/>
<evidence type="ECO:0000313" key="2">
    <source>
        <dbReference type="EMBL" id="MDA7020538.1"/>
    </source>
</evidence>
<dbReference type="GO" id="GO:0003677">
    <property type="term" value="F:DNA binding"/>
    <property type="evidence" value="ECO:0007669"/>
    <property type="project" value="InterPro"/>
</dbReference>
<dbReference type="InterPro" id="IPR010982">
    <property type="entry name" value="Lambda_DNA-bd_dom_sf"/>
</dbReference>
<organism evidence="3 4">
    <name type="scientific">Pseudomonas fragi</name>
    <dbReference type="NCBI Taxonomy" id="296"/>
    <lineage>
        <taxon>Bacteria</taxon>
        <taxon>Pseudomonadati</taxon>
        <taxon>Pseudomonadota</taxon>
        <taxon>Gammaproteobacteria</taxon>
        <taxon>Pseudomonadales</taxon>
        <taxon>Pseudomonadaceae</taxon>
        <taxon>Pseudomonas</taxon>
    </lineage>
</organism>
<reference evidence="2 5" key="2">
    <citation type="submission" date="2023-01" db="EMBL/GenBank/DDBJ databases">
        <title>Effects of deletion of Siderophore biosynthase gene in Pseudomonas fragi on quorum sensing and spoliage ability.</title>
        <authorList>
            <person name="Cui F."/>
            <person name="Wang D."/>
            <person name="Liu J."/>
            <person name="Wang Q."/>
            <person name="Li T."/>
            <person name="Li J."/>
        </authorList>
    </citation>
    <scope>NUCLEOTIDE SEQUENCE [LARGE SCALE GENOMIC DNA]</scope>
    <source>
        <strain evidence="2 5">MS-10</strain>
    </source>
</reference>
<dbReference type="SMART" id="SM00530">
    <property type="entry name" value="HTH_XRE"/>
    <property type="match status" value="1"/>
</dbReference>
<evidence type="ECO:0000313" key="5">
    <source>
        <dbReference type="Proteomes" id="UP001212337"/>
    </source>
</evidence>
<dbReference type="Gene3D" id="1.10.260.40">
    <property type="entry name" value="lambda repressor-like DNA-binding domains"/>
    <property type="match status" value="1"/>
</dbReference>